<comment type="similarity">
    <text evidence="2 3">Belongs to the LOG family.</text>
</comment>
<evidence type="ECO:0000256" key="2">
    <source>
        <dbReference type="ARBA" id="ARBA00006763"/>
    </source>
</evidence>
<dbReference type="STRING" id="28087.Lsai_0387"/>
<dbReference type="GO" id="GO:0008714">
    <property type="term" value="F:AMP nucleosidase activity"/>
    <property type="evidence" value="ECO:0007669"/>
    <property type="project" value="UniProtKB-EC"/>
</dbReference>
<dbReference type="GO" id="GO:0005829">
    <property type="term" value="C:cytosol"/>
    <property type="evidence" value="ECO:0007669"/>
    <property type="project" value="TreeGrafter"/>
</dbReference>
<dbReference type="Proteomes" id="UP000054621">
    <property type="component" value="Unassembled WGS sequence"/>
</dbReference>
<evidence type="ECO:0000313" key="5">
    <source>
        <dbReference type="Proteomes" id="UP000054621"/>
    </source>
</evidence>
<comment type="caution">
    <text evidence="4">The sequence shown here is derived from an EMBL/GenBank/DDBJ whole genome shotgun (WGS) entry which is preliminary data.</text>
</comment>
<sequence length="218" mass="23977">MNNTEVIVSPTIGVYLGSSMGNNPSFKDAVASLGAGIAKQGYTVVYGGGGTGLMGLLAQTVKSHGGAVIGVTTEYLAKIETPSEFLDELYVVSSMYERKRLIHEKSSQLIVMPGGIGTFDELFETWCAIKIGVIKKPFGLINIEGYFNSMLQFVDSCTRYDLLNEQDIKIPTVYNEVSSYLNYLREEQGGNFFEVNSNLNPSNIKNKDKHRIEIHELG</sequence>
<dbReference type="OrthoDB" id="9801098at2"/>
<dbReference type="RefSeq" id="WP_027270075.1">
    <property type="nucleotide sequence ID" value="NZ_CAAAJE010000003.1"/>
</dbReference>
<dbReference type="InterPro" id="IPR005269">
    <property type="entry name" value="LOG"/>
</dbReference>
<dbReference type="PATRIC" id="fig|28087.4.peg.404"/>
<dbReference type="PANTHER" id="PTHR31223">
    <property type="entry name" value="LOG FAMILY PROTEIN YJL055W"/>
    <property type="match status" value="1"/>
</dbReference>
<protein>
    <recommendedName>
        <fullName evidence="3">Cytokinin riboside 5'-monophosphate phosphoribohydrolase</fullName>
        <ecNumber evidence="3">3.2.2.n1</ecNumber>
    </recommendedName>
</protein>
<reference evidence="4 5" key="1">
    <citation type="submission" date="2015-11" db="EMBL/GenBank/DDBJ databases">
        <title>Genomic analysis of 38 Legionella species identifies large and diverse effector repertoires.</title>
        <authorList>
            <person name="Burstein D."/>
            <person name="Amaro F."/>
            <person name="Zusman T."/>
            <person name="Lifshitz Z."/>
            <person name="Cohen O."/>
            <person name="Gilbert J.A."/>
            <person name="Pupko T."/>
            <person name="Shuman H.A."/>
            <person name="Segal G."/>
        </authorList>
    </citation>
    <scope>NUCLEOTIDE SEQUENCE [LARGE SCALE GENOMIC DNA]</scope>
    <source>
        <strain evidence="4 5">Mt.St.Helens-4</strain>
    </source>
</reference>
<dbReference type="InterPro" id="IPR031100">
    <property type="entry name" value="LOG_fam"/>
</dbReference>
<accession>A0A0W0YSR6</accession>
<keyword evidence="3" id="KW-0378">Hydrolase</keyword>
<evidence type="ECO:0000313" key="4">
    <source>
        <dbReference type="EMBL" id="KTD59743.1"/>
    </source>
</evidence>
<dbReference type="EC" id="3.2.2.n1" evidence="3"/>
<dbReference type="Pfam" id="PF03641">
    <property type="entry name" value="Lysine_decarbox"/>
    <property type="match status" value="1"/>
</dbReference>
<gene>
    <name evidence="4" type="ORF">Lsai_0387</name>
</gene>
<dbReference type="Gene3D" id="3.40.50.450">
    <property type="match status" value="1"/>
</dbReference>
<organism evidence="4 5">
    <name type="scientific">Legionella sainthelensi</name>
    <dbReference type="NCBI Taxonomy" id="28087"/>
    <lineage>
        <taxon>Bacteria</taxon>
        <taxon>Pseudomonadati</taxon>
        <taxon>Pseudomonadota</taxon>
        <taxon>Gammaproteobacteria</taxon>
        <taxon>Legionellales</taxon>
        <taxon>Legionellaceae</taxon>
        <taxon>Legionella</taxon>
    </lineage>
</organism>
<dbReference type="AlphaFoldDB" id="A0A0W0YSR6"/>
<proteinExistence type="inferred from homology"/>
<comment type="catalytic activity">
    <reaction evidence="1">
        <text>AMP + H2O = D-ribose 5-phosphate + adenine</text>
        <dbReference type="Rhea" id="RHEA:20129"/>
        <dbReference type="ChEBI" id="CHEBI:15377"/>
        <dbReference type="ChEBI" id="CHEBI:16708"/>
        <dbReference type="ChEBI" id="CHEBI:78346"/>
        <dbReference type="ChEBI" id="CHEBI:456215"/>
        <dbReference type="EC" id="3.2.2.4"/>
    </reaction>
</comment>
<evidence type="ECO:0000256" key="1">
    <source>
        <dbReference type="ARBA" id="ARBA00000274"/>
    </source>
</evidence>
<dbReference type="GO" id="GO:0009691">
    <property type="term" value="P:cytokinin biosynthetic process"/>
    <property type="evidence" value="ECO:0007669"/>
    <property type="project" value="UniProtKB-UniRule"/>
</dbReference>
<dbReference type="NCBIfam" id="TIGR00730">
    <property type="entry name" value="Rossman fold protein, TIGR00730 family"/>
    <property type="match status" value="1"/>
</dbReference>
<name>A0A0W0YSR6_9GAMM</name>
<dbReference type="eggNOG" id="COG1611">
    <property type="taxonomic scope" value="Bacteria"/>
</dbReference>
<dbReference type="SUPFAM" id="SSF102405">
    <property type="entry name" value="MCP/YpsA-like"/>
    <property type="match status" value="1"/>
</dbReference>
<keyword evidence="3" id="KW-0203">Cytokinin biosynthesis</keyword>
<dbReference type="PANTHER" id="PTHR31223:SF70">
    <property type="entry name" value="LOG FAMILY PROTEIN YJL055W"/>
    <property type="match status" value="1"/>
</dbReference>
<dbReference type="EMBL" id="LNYV01000004">
    <property type="protein sequence ID" value="KTD59743.1"/>
    <property type="molecule type" value="Genomic_DNA"/>
</dbReference>
<evidence type="ECO:0000256" key="3">
    <source>
        <dbReference type="RuleBase" id="RU363015"/>
    </source>
</evidence>